<proteinExistence type="predicted"/>
<dbReference type="Proteomes" id="UP000663699">
    <property type="component" value="Chromosome 3"/>
</dbReference>
<feature type="region of interest" description="Disordered" evidence="2">
    <location>
        <begin position="89"/>
        <end position="121"/>
    </location>
</feature>
<evidence type="ECO:0000256" key="1">
    <source>
        <dbReference type="SAM" id="Coils"/>
    </source>
</evidence>
<dbReference type="EMBL" id="CP054534">
    <property type="protein sequence ID" value="QSL64648.1"/>
    <property type="molecule type" value="Genomic_DNA"/>
</dbReference>
<protein>
    <submittedName>
        <fullName evidence="3">Uncharacterized protein</fullName>
    </submittedName>
</protein>
<feature type="coiled-coil region" evidence="1">
    <location>
        <begin position="49"/>
        <end position="76"/>
    </location>
</feature>
<dbReference type="Pfam" id="PF09755">
    <property type="entry name" value="DUF2046"/>
    <property type="match status" value="1"/>
</dbReference>
<keyword evidence="4" id="KW-1185">Reference proteome</keyword>
<evidence type="ECO:0000313" key="3">
    <source>
        <dbReference type="EMBL" id="QSL64648.1"/>
    </source>
</evidence>
<dbReference type="AlphaFoldDB" id="A0A899FZV9"/>
<evidence type="ECO:0000313" key="4">
    <source>
        <dbReference type="Proteomes" id="UP000663699"/>
    </source>
</evidence>
<name>A0A899FZV9_9ASCO</name>
<sequence length="204" mass="22986">MSKDIHISKERQFSAPFSVKNYSTNSGTVPVAAVAELHNALESEQEAITNNLLKRLEQLKHDKIRIESELEIESENIMNKLTRELNQLRTSQNHSSGPLSSPKQSPIPFSSNTLNSPTRHVLPKRDAIPTSIAQPPLPSRLSNEIIHNSNTIETLRAENNTLKTQLKTLNAEYTNLKSERDLLKKKLDEICQTHNISTDNVFSI</sequence>
<accession>A0A899FZV9</accession>
<dbReference type="InterPro" id="IPR019152">
    <property type="entry name" value="DUF2046"/>
</dbReference>
<gene>
    <name evidence="3" type="ORF">MERGE_001950</name>
</gene>
<feature type="compositionally biased region" description="Polar residues" evidence="2">
    <location>
        <begin position="89"/>
        <end position="118"/>
    </location>
</feature>
<dbReference type="OrthoDB" id="78858at2759"/>
<keyword evidence="1" id="KW-0175">Coiled coil</keyword>
<feature type="coiled-coil region" evidence="1">
    <location>
        <begin position="152"/>
        <end position="193"/>
    </location>
</feature>
<evidence type="ECO:0000256" key="2">
    <source>
        <dbReference type="SAM" id="MobiDB-lite"/>
    </source>
</evidence>
<organism evidence="3 4">
    <name type="scientific">Pneumocystis wakefieldiae</name>
    <dbReference type="NCBI Taxonomy" id="38082"/>
    <lineage>
        <taxon>Eukaryota</taxon>
        <taxon>Fungi</taxon>
        <taxon>Dikarya</taxon>
        <taxon>Ascomycota</taxon>
        <taxon>Taphrinomycotina</taxon>
        <taxon>Pneumocystomycetes</taxon>
        <taxon>Pneumocystaceae</taxon>
        <taxon>Pneumocystis</taxon>
    </lineage>
</organism>
<reference evidence="3" key="1">
    <citation type="submission" date="2020-06" db="EMBL/GenBank/DDBJ databases">
        <title>Genomes of multiple members of Pneumocystis genus reveal paths to human pathogen Pneumocystis jirovecii.</title>
        <authorList>
            <person name="Cisse O.H."/>
            <person name="Ma L."/>
            <person name="Dekker J."/>
            <person name="Khil P."/>
            <person name="Jo J."/>
            <person name="Brenchley J."/>
            <person name="Blair R."/>
            <person name="Pahar B."/>
            <person name="Chabe M."/>
            <person name="Van Rompay K.A."/>
            <person name="Keesler R."/>
            <person name="Sukura A."/>
            <person name="Hirsch V."/>
            <person name="Kutty G."/>
            <person name="Liu Y."/>
            <person name="Peng L."/>
            <person name="Chen J."/>
            <person name="Song J."/>
            <person name="Weissenbacher-Lang C."/>
            <person name="Xu J."/>
            <person name="Upham N.S."/>
            <person name="Stajich J.E."/>
            <person name="Cuomo C.A."/>
            <person name="Cushion M.T."/>
            <person name="Kovacs J.A."/>
        </authorList>
    </citation>
    <scope>NUCLEOTIDE SEQUENCE</scope>
    <source>
        <strain evidence="3">2A</strain>
    </source>
</reference>